<evidence type="ECO:0000256" key="6">
    <source>
        <dbReference type="ARBA" id="ARBA00022970"/>
    </source>
</evidence>
<feature type="transmembrane region" description="Helical" evidence="9">
    <location>
        <begin position="302"/>
        <end position="321"/>
    </location>
</feature>
<comment type="subcellular location">
    <subcellularLocation>
        <location evidence="1">Vacuole membrane</location>
        <topology evidence="1">Multi-pass membrane protein</topology>
    </subcellularLocation>
</comment>
<dbReference type="Pfam" id="PF01490">
    <property type="entry name" value="Aa_trans"/>
    <property type="match status" value="1"/>
</dbReference>
<dbReference type="GO" id="GO:0005313">
    <property type="term" value="F:L-glutamate transmembrane transporter activity"/>
    <property type="evidence" value="ECO:0007669"/>
    <property type="project" value="TreeGrafter"/>
</dbReference>
<protein>
    <recommendedName>
        <fullName evidence="10">Amino acid transporter transmembrane domain-containing protein</fullName>
    </recommendedName>
</protein>
<evidence type="ECO:0000256" key="4">
    <source>
        <dbReference type="ARBA" id="ARBA00022554"/>
    </source>
</evidence>
<organism evidence="11">
    <name type="scientific">Eutreptiella gymnastica</name>
    <dbReference type="NCBI Taxonomy" id="73025"/>
    <lineage>
        <taxon>Eukaryota</taxon>
        <taxon>Discoba</taxon>
        <taxon>Euglenozoa</taxon>
        <taxon>Euglenida</taxon>
        <taxon>Spirocuta</taxon>
        <taxon>Euglenophyceae</taxon>
        <taxon>Eutreptiales</taxon>
        <taxon>Eutreptiaceae</taxon>
        <taxon>Eutreptiella</taxon>
    </lineage>
</organism>
<dbReference type="GO" id="GO:0005290">
    <property type="term" value="F:L-histidine transmembrane transporter activity"/>
    <property type="evidence" value="ECO:0007669"/>
    <property type="project" value="TreeGrafter"/>
</dbReference>
<evidence type="ECO:0000256" key="5">
    <source>
        <dbReference type="ARBA" id="ARBA00022692"/>
    </source>
</evidence>
<dbReference type="EMBL" id="HBJA01133519">
    <property type="protein sequence ID" value="CAE0834581.1"/>
    <property type="molecule type" value="Transcribed_RNA"/>
</dbReference>
<evidence type="ECO:0000313" key="11">
    <source>
        <dbReference type="EMBL" id="CAE0834581.1"/>
    </source>
</evidence>
<dbReference type="AlphaFoldDB" id="A0A7S4LJV0"/>
<evidence type="ECO:0000256" key="8">
    <source>
        <dbReference type="ARBA" id="ARBA00023136"/>
    </source>
</evidence>
<feature type="transmembrane region" description="Helical" evidence="9">
    <location>
        <begin position="68"/>
        <end position="96"/>
    </location>
</feature>
<dbReference type="GO" id="GO:0005774">
    <property type="term" value="C:vacuolar membrane"/>
    <property type="evidence" value="ECO:0007669"/>
    <property type="project" value="UniProtKB-SubCell"/>
</dbReference>
<dbReference type="GO" id="GO:0015194">
    <property type="term" value="F:L-serine transmembrane transporter activity"/>
    <property type="evidence" value="ECO:0007669"/>
    <property type="project" value="TreeGrafter"/>
</dbReference>
<dbReference type="InterPro" id="IPR013057">
    <property type="entry name" value="AA_transpt_TM"/>
</dbReference>
<dbReference type="PANTHER" id="PTHR22950:SF678">
    <property type="entry name" value="VACUOLAR AMINO ACID TRANSPORTER 5-RELATED"/>
    <property type="match status" value="1"/>
</dbReference>
<evidence type="ECO:0000256" key="3">
    <source>
        <dbReference type="ARBA" id="ARBA00022448"/>
    </source>
</evidence>
<keyword evidence="6" id="KW-0029">Amino-acid transport</keyword>
<evidence type="ECO:0000256" key="1">
    <source>
        <dbReference type="ARBA" id="ARBA00004128"/>
    </source>
</evidence>
<gene>
    <name evidence="11" type="ORF">EGYM00163_LOCUS45881</name>
</gene>
<keyword evidence="5 9" id="KW-0812">Transmembrane</keyword>
<reference evidence="11" key="1">
    <citation type="submission" date="2021-01" db="EMBL/GenBank/DDBJ databases">
        <authorList>
            <person name="Corre E."/>
            <person name="Pelletier E."/>
            <person name="Niang G."/>
            <person name="Scheremetjew M."/>
            <person name="Finn R."/>
            <person name="Kale V."/>
            <person name="Holt S."/>
            <person name="Cochrane G."/>
            <person name="Meng A."/>
            <person name="Brown T."/>
            <person name="Cohen L."/>
        </authorList>
    </citation>
    <scope>NUCLEOTIDE SEQUENCE</scope>
    <source>
        <strain evidence="11">CCMP1594</strain>
    </source>
</reference>
<comment type="similarity">
    <text evidence="2">Belongs to the amino acid/polyamine transporter 2 family.</text>
</comment>
<accession>A0A7S4LJV0</accession>
<keyword evidence="7 9" id="KW-1133">Transmembrane helix</keyword>
<dbReference type="GO" id="GO:0061459">
    <property type="term" value="F:L-arginine transmembrane transporter activity"/>
    <property type="evidence" value="ECO:0007669"/>
    <property type="project" value="TreeGrafter"/>
</dbReference>
<feature type="transmembrane region" description="Helical" evidence="9">
    <location>
        <begin position="261"/>
        <end position="282"/>
    </location>
</feature>
<feature type="transmembrane region" description="Helical" evidence="9">
    <location>
        <begin position="346"/>
        <end position="365"/>
    </location>
</feature>
<name>A0A7S4LJV0_9EUGL</name>
<dbReference type="PANTHER" id="PTHR22950">
    <property type="entry name" value="AMINO ACID TRANSPORTER"/>
    <property type="match status" value="1"/>
</dbReference>
<evidence type="ECO:0000256" key="9">
    <source>
        <dbReference type="SAM" id="Phobius"/>
    </source>
</evidence>
<dbReference type="GO" id="GO:0015189">
    <property type="term" value="F:L-lysine transmembrane transporter activity"/>
    <property type="evidence" value="ECO:0007669"/>
    <property type="project" value="TreeGrafter"/>
</dbReference>
<sequence>MSNPLIRKYDSTRSVVSEYSRQASSHRYIIQPPPEGASAKTSIINLTNTIMGPGLLVLPYALQQCGLIAGMVLLLVFAFLSAMGLHLLAACARAVPGASFDTMALETIPVLKELSDLFVFINSFGAAICYLIMIGDLMPNAMQTFVELPPDHFFWRREFWIGLFTLMFIVIPASFKNMDSLAFTSALSLFTILYMTVVIVAYAWVPELAINPEPPAMHWGLPDDYSQLLLVLPLFVFAFGCHQVTFQLVDELKDNTLFRCDLVIGSAMAISCLFYLFVAFSGYRTFGNATVPDIISLYPDNVFLAVGRIGLALNMALSYPLHSLSFRNSISVLVLGRPALELSNKVYYTLTYVLLIITVVIAMTVADIAVVLSYCGAIGGTALAFILPGAYYYQYFNEKWHPTRAMAAFMSVFGIMFMPVAVILEAMK</sequence>
<feature type="transmembrane region" description="Helical" evidence="9">
    <location>
        <begin position="371"/>
        <end position="393"/>
    </location>
</feature>
<evidence type="ECO:0000256" key="2">
    <source>
        <dbReference type="ARBA" id="ARBA00008066"/>
    </source>
</evidence>
<keyword evidence="4" id="KW-0926">Vacuole</keyword>
<proteinExistence type="inferred from homology"/>
<keyword evidence="8 9" id="KW-0472">Membrane</keyword>
<dbReference type="GO" id="GO:0005302">
    <property type="term" value="F:L-tyrosine transmembrane transporter activity"/>
    <property type="evidence" value="ECO:0007669"/>
    <property type="project" value="TreeGrafter"/>
</dbReference>
<feature type="transmembrane region" description="Helical" evidence="9">
    <location>
        <begin position="117"/>
        <end position="139"/>
    </location>
</feature>
<feature type="transmembrane region" description="Helical" evidence="9">
    <location>
        <begin position="405"/>
        <end position="424"/>
    </location>
</feature>
<feature type="transmembrane region" description="Helical" evidence="9">
    <location>
        <begin position="159"/>
        <end position="175"/>
    </location>
</feature>
<keyword evidence="3" id="KW-0813">Transport</keyword>
<feature type="transmembrane region" description="Helical" evidence="9">
    <location>
        <begin position="225"/>
        <end position="249"/>
    </location>
</feature>
<feature type="domain" description="Amino acid transporter transmembrane" evidence="10">
    <location>
        <begin position="36"/>
        <end position="422"/>
    </location>
</feature>
<feature type="transmembrane region" description="Helical" evidence="9">
    <location>
        <begin position="187"/>
        <end position="205"/>
    </location>
</feature>
<evidence type="ECO:0000259" key="10">
    <source>
        <dbReference type="Pfam" id="PF01490"/>
    </source>
</evidence>
<evidence type="ECO:0000256" key="7">
    <source>
        <dbReference type="ARBA" id="ARBA00022989"/>
    </source>
</evidence>